<accession>A0A2P8C9U0</accession>
<keyword evidence="2" id="KW-0067">ATP-binding</keyword>
<dbReference type="EMBL" id="PYGC01000008">
    <property type="protein sequence ID" value="PSK81728.1"/>
    <property type="molecule type" value="Genomic_DNA"/>
</dbReference>
<dbReference type="PANTHER" id="PTHR43272:SF33">
    <property type="entry name" value="AMP-BINDING DOMAIN-CONTAINING PROTEIN-RELATED"/>
    <property type="match status" value="1"/>
</dbReference>
<dbReference type="OrthoDB" id="9803968at2"/>
<name>A0A2P8C9U0_9BACT</name>
<evidence type="ECO:0000256" key="2">
    <source>
        <dbReference type="ARBA" id="ARBA00022840"/>
    </source>
</evidence>
<dbReference type="SUPFAM" id="SSF56801">
    <property type="entry name" value="Acetyl-CoA synthetase-like"/>
    <property type="match status" value="1"/>
</dbReference>
<dbReference type="AlphaFoldDB" id="A0A2P8C9U0"/>
<dbReference type="InterPro" id="IPR042099">
    <property type="entry name" value="ANL_N_sf"/>
</dbReference>
<dbReference type="GO" id="GO:0005524">
    <property type="term" value="F:ATP binding"/>
    <property type="evidence" value="ECO:0007669"/>
    <property type="project" value="UniProtKB-KW"/>
</dbReference>
<evidence type="ECO:0000313" key="6">
    <source>
        <dbReference type="Proteomes" id="UP000240621"/>
    </source>
</evidence>
<evidence type="ECO:0000313" key="5">
    <source>
        <dbReference type="EMBL" id="PSK81728.1"/>
    </source>
</evidence>
<evidence type="ECO:0000259" key="3">
    <source>
        <dbReference type="Pfam" id="PF00501"/>
    </source>
</evidence>
<evidence type="ECO:0000313" key="4">
    <source>
        <dbReference type="EMBL" id="GET21249.1"/>
    </source>
</evidence>
<dbReference type="Gene3D" id="3.40.50.12780">
    <property type="entry name" value="N-terminal domain of ligase-like"/>
    <property type="match status" value="1"/>
</dbReference>
<evidence type="ECO:0000313" key="7">
    <source>
        <dbReference type="Proteomes" id="UP000396862"/>
    </source>
</evidence>
<protein>
    <submittedName>
        <fullName evidence="4">AMP-dependent synthetase</fullName>
    </submittedName>
    <submittedName>
        <fullName evidence="5">Long-chain acyl-CoA synthetase</fullName>
    </submittedName>
</protein>
<dbReference type="RefSeq" id="WP_106543027.1">
    <property type="nucleotide sequence ID" value="NZ_BLAU01000001.1"/>
</dbReference>
<evidence type="ECO:0000256" key="1">
    <source>
        <dbReference type="ARBA" id="ARBA00022741"/>
    </source>
</evidence>
<dbReference type="EMBL" id="BLAU01000001">
    <property type="protein sequence ID" value="GET21249.1"/>
    <property type="molecule type" value="Genomic_DNA"/>
</dbReference>
<proteinExistence type="predicted"/>
<dbReference type="PANTHER" id="PTHR43272">
    <property type="entry name" value="LONG-CHAIN-FATTY-ACID--COA LIGASE"/>
    <property type="match status" value="1"/>
</dbReference>
<dbReference type="Proteomes" id="UP000240621">
    <property type="component" value="Unassembled WGS sequence"/>
</dbReference>
<dbReference type="Pfam" id="PF00501">
    <property type="entry name" value="AMP-binding"/>
    <property type="match status" value="1"/>
</dbReference>
<organism evidence="5 6">
    <name type="scientific">Prolixibacter denitrificans</name>
    <dbReference type="NCBI Taxonomy" id="1541063"/>
    <lineage>
        <taxon>Bacteria</taxon>
        <taxon>Pseudomonadati</taxon>
        <taxon>Bacteroidota</taxon>
        <taxon>Bacteroidia</taxon>
        <taxon>Marinilabiliales</taxon>
        <taxon>Prolixibacteraceae</taxon>
        <taxon>Prolixibacter</taxon>
    </lineage>
</organism>
<dbReference type="Proteomes" id="UP000396862">
    <property type="component" value="Unassembled WGS sequence"/>
</dbReference>
<dbReference type="GO" id="GO:0004467">
    <property type="term" value="F:long-chain fatty acid-CoA ligase activity"/>
    <property type="evidence" value="ECO:0007669"/>
    <property type="project" value="TreeGrafter"/>
</dbReference>
<sequence length="638" mass="71246">MKTLIELFEQSVAKFPDNPLLWEKTKDQYEPSTYREIHEQVHQFGAGLLSAGLEMGDRVGLLSEGRNAWLISELGILYCEAINVPLSVKLEPYELKFRLEHSGAKMLIVSGQQAEKIESIRKELPALEKVIYIDEKENPGTNDLNFDDLLEQGKTFLADPEKKASFDAIWQGIQPDDLANISYTSGTTADPKGIMLSHLNYAANVAQSNSLMEIDENFRTLAILPWDHSFAHTACLYSFMVNGASIGSVQIGRSPMETLRNVPNNIKELKPNILMSVPALSKNFRKNIEKNIQAKGKTAERLFKQGLKVGYAYNGNGWNKGKGWRALMRPAVAFYDKILFSKIREAFGGELKFFVGGGALLDIELQRFFAAIGVPVCQGYGLSEASPVISSNALHAIKFGSSGRLVKDLDLRICDEEGKDLPVGEKGEIIIKGDNVMVGYWKNPKASAETLKDGWLHTGDMGYMSKDGFLYVLGRFKSLLIGNDGEKFSPEGIEEALVDQSEFIDQAMLYNNQNPYTSGMLVPNIGAINRKLQKLGIEPGTEEGNQKSLEILKQEVDAYRKGGKYEGMFPERWLPTTIVVLPEAFTEQNHLMNSTMKMVRGKITEYFAKELEFLYTAEARNIINPMNMEAIAKWNGTL</sequence>
<keyword evidence="7" id="KW-1185">Reference proteome</keyword>
<gene>
    <name evidence="5" type="ORF">CLV93_108126</name>
    <name evidence="4" type="ORF">JCM18694_14950</name>
</gene>
<feature type="domain" description="AMP-dependent synthetase/ligase" evidence="3">
    <location>
        <begin position="8"/>
        <end position="441"/>
    </location>
</feature>
<comment type="caution">
    <text evidence="5">The sequence shown here is derived from an EMBL/GenBank/DDBJ whole genome shotgun (WGS) entry which is preliminary data.</text>
</comment>
<dbReference type="InterPro" id="IPR000873">
    <property type="entry name" value="AMP-dep_synth/lig_dom"/>
</dbReference>
<dbReference type="GO" id="GO:0016020">
    <property type="term" value="C:membrane"/>
    <property type="evidence" value="ECO:0007669"/>
    <property type="project" value="TreeGrafter"/>
</dbReference>
<reference evidence="4 7" key="2">
    <citation type="submission" date="2019-10" db="EMBL/GenBank/DDBJ databases">
        <title>Prolixibacter strains distinguished by the presence of nitrate reductase genes were adept at nitrate-dependent anaerobic corrosion of metallic iron and carbon steel.</title>
        <authorList>
            <person name="Iino T."/>
            <person name="Shono N."/>
            <person name="Ito K."/>
            <person name="Nakamura R."/>
            <person name="Sueoka K."/>
            <person name="Harayama S."/>
            <person name="Ohkuma M."/>
        </authorList>
    </citation>
    <scope>NUCLEOTIDE SEQUENCE [LARGE SCALE GENOMIC DNA]</scope>
    <source>
        <strain evidence="4 7">MIC1-1</strain>
    </source>
</reference>
<keyword evidence="1" id="KW-0547">Nucleotide-binding</keyword>
<reference evidence="5 6" key="1">
    <citation type="submission" date="2018-03" db="EMBL/GenBank/DDBJ databases">
        <title>Genomic Encyclopedia of Archaeal and Bacterial Type Strains, Phase II (KMG-II): from individual species to whole genera.</title>
        <authorList>
            <person name="Goeker M."/>
        </authorList>
    </citation>
    <scope>NUCLEOTIDE SEQUENCE [LARGE SCALE GENOMIC DNA]</scope>
    <source>
        <strain evidence="5 6">DSM 27267</strain>
    </source>
</reference>